<dbReference type="InterPro" id="IPR051202">
    <property type="entry name" value="Peptidase_C40"/>
</dbReference>
<keyword evidence="5" id="KW-0732">Signal</keyword>
<dbReference type="PANTHER" id="PTHR47053:SF1">
    <property type="entry name" value="MUREIN DD-ENDOPEPTIDASE MEPH-RELATED"/>
    <property type="match status" value="1"/>
</dbReference>
<dbReference type="GO" id="GO:0006508">
    <property type="term" value="P:proteolysis"/>
    <property type="evidence" value="ECO:0007669"/>
    <property type="project" value="UniProtKB-KW"/>
</dbReference>
<dbReference type="GO" id="GO:0008234">
    <property type="term" value="F:cysteine-type peptidase activity"/>
    <property type="evidence" value="ECO:0007669"/>
    <property type="project" value="UniProtKB-KW"/>
</dbReference>
<keyword evidence="4" id="KW-0788">Thiol protease</keyword>
<evidence type="ECO:0000256" key="4">
    <source>
        <dbReference type="ARBA" id="ARBA00022807"/>
    </source>
</evidence>
<dbReference type="PROSITE" id="PS51935">
    <property type="entry name" value="NLPC_P60"/>
    <property type="match status" value="1"/>
</dbReference>
<dbReference type="InterPro" id="IPR038765">
    <property type="entry name" value="Papain-like_cys_pep_sf"/>
</dbReference>
<protein>
    <submittedName>
        <fullName evidence="7">NlpC/P60 family protein</fullName>
    </submittedName>
</protein>
<accession>A0A1T4LNF5</accession>
<dbReference type="Gene3D" id="3.90.1720.10">
    <property type="entry name" value="endopeptidase domain like (from Nostoc punctiforme)"/>
    <property type="match status" value="1"/>
</dbReference>
<feature type="chain" id="PRO_5010572321" evidence="5">
    <location>
        <begin position="23"/>
        <end position="180"/>
    </location>
</feature>
<evidence type="ECO:0000313" key="8">
    <source>
        <dbReference type="Proteomes" id="UP000190065"/>
    </source>
</evidence>
<evidence type="ECO:0000256" key="3">
    <source>
        <dbReference type="ARBA" id="ARBA00022801"/>
    </source>
</evidence>
<dbReference type="AlphaFoldDB" id="A0A1T4LNF5"/>
<dbReference type="Pfam" id="PF00877">
    <property type="entry name" value="NLPC_P60"/>
    <property type="match status" value="1"/>
</dbReference>
<comment type="similarity">
    <text evidence="1">Belongs to the peptidase C40 family.</text>
</comment>
<dbReference type="PANTHER" id="PTHR47053">
    <property type="entry name" value="MUREIN DD-ENDOPEPTIDASE MEPH-RELATED"/>
    <property type="match status" value="1"/>
</dbReference>
<evidence type="ECO:0000256" key="5">
    <source>
        <dbReference type="SAM" id="SignalP"/>
    </source>
</evidence>
<dbReference type="Proteomes" id="UP000190065">
    <property type="component" value="Unassembled WGS sequence"/>
</dbReference>
<dbReference type="SUPFAM" id="SSF54001">
    <property type="entry name" value="Cysteine proteinases"/>
    <property type="match status" value="1"/>
</dbReference>
<dbReference type="EMBL" id="FUXK01000004">
    <property type="protein sequence ID" value="SJZ56166.1"/>
    <property type="molecule type" value="Genomic_DNA"/>
</dbReference>
<reference evidence="7 8" key="1">
    <citation type="submission" date="2017-02" db="EMBL/GenBank/DDBJ databases">
        <authorList>
            <person name="Peterson S.W."/>
        </authorList>
    </citation>
    <scope>NUCLEOTIDE SEQUENCE [LARGE SCALE GENOMIC DNA]</scope>
    <source>
        <strain evidence="7 8">ATCC 43324</strain>
    </source>
</reference>
<feature type="signal peptide" evidence="5">
    <location>
        <begin position="1"/>
        <end position="22"/>
    </location>
</feature>
<organism evidence="7 8">
    <name type="scientific">Segatella oulorum</name>
    <dbReference type="NCBI Taxonomy" id="28136"/>
    <lineage>
        <taxon>Bacteria</taxon>
        <taxon>Pseudomonadati</taxon>
        <taxon>Bacteroidota</taxon>
        <taxon>Bacteroidia</taxon>
        <taxon>Bacteroidales</taxon>
        <taxon>Prevotellaceae</taxon>
        <taxon>Segatella</taxon>
    </lineage>
</organism>
<keyword evidence="2" id="KW-0645">Protease</keyword>
<sequence length="180" mass="20204">MNFKKILVVFLLFITSASIVVAHQRAQHKPEVELTDDDEEHSEFEALFNVSGFDLIAKARNFLGTPYRYGASSPKGFDCSGFTSYIYKCMNISLGRSSRDQWKQGLSIDKDEIQVGDLVFFGSNHHNIGHVGIVCEVESDGGFKFIHSSCGRGVTISDIDEGYYARKYRGARRILEGYNV</sequence>
<proteinExistence type="inferred from homology"/>
<evidence type="ECO:0000313" key="7">
    <source>
        <dbReference type="EMBL" id="SJZ56166.1"/>
    </source>
</evidence>
<feature type="domain" description="NlpC/P60" evidence="6">
    <location>
        <begin position="49"/>
        <end position="175"/>
    </location>
</feature>
<evidence type="ECO:0000256" key="2">
    <source>
        <dbReference type="ARBA" id="ARBA00022670"/>
    </source>
</evidence>
<dbReference type="InterPro" id="IPR000064">
    <property type="entry name" value="NLP_P60_dom"/>
</dbReference>
<dbReference type="eggNOG" id="COG0791">
    <property type="taxonomic scope" value="Bacteria"/>
</dbReference>
<dbReference type="RefSeq" id="WP_078805453.1">
    <property type="nucleotide sequence ID" value="NZ_FUXK01000004.1"/>
</dbReference>
<keyword evidence="3" id="KW-0378">Hydrolase</keyword>
<dbReference type="STRING" id="28136.SAMN02745202_00464"/>
<gene>
    <name evidence="7" type="ORF">SAMN02745202_00464</name>
</gene>
<evidence type="ECO:0000256" key="1">
    <source>
        <dbReference type="ARBA" id="ARBA00007074"/>
    </source>
</evidence>
<evidence type="ECO:0000259" key="6">
    <source>
        <dbReference type="PROSITE" id="PS51935"/>
    </source>
</evidence>
<name>A0A1T4LNF5_9BACT</name>